<evidence type="ECO:0000313" key="3">
    <source>
        <dbReference type="Proteomes" id="UP001209878"/>
    </source>
</evidence>
<dbReference type="AlphaFoldDB" id="A0AAD9P857"/>
<keyword evidence="3" id="KW-1185">Reference proteome</keyword>
<dbReference type="EMBL" id="JAODUO010000094">
    <property type="protein sequence ID" value="KAK2189913.1"/>
    <property type="molecule type" value="Genomic_DNA"/>
</dbReference>
<accession>A0AAD9P857</accession>
<proteinExistence type="predicted"/>
<evidence type="ECO:0000313" key="2">
    <source>
        <dbReference type="EMBL" id="KAK2189913.1"/>
    </source>
</evidence>
<name>A0AAD9P857_RIDPI</name>
<organism evidence="2 3">
    <name type="scientific">Ridgeia piscesae</name>
    <name type="common">Tubeworm</name>
    <dbReference type="NCBI Taxonomy" id="27915"/>
    <lineage>
        <taxon>Eukaryota</taxon>
        <taxon>Metazoa</taxon>
        <taxon>Spiralia</taxon>
        <taxon>Lophotrochozoa</taxon>
        <taxon>Annelida</taxon>
        <taxon>Polychaeta</taxon>
        <taxon>Sedentaria</taxon>
        <taxon>Canalipalpata</taxon>
        <taxon>Sabellida</taxon>
        <taxon>Siboglinidae</taxon>
        <taxon>Ridgeia</taxon>
    </lineage>
</organism>
<protein>
    <submittedName>
        <fullName evidence="2">Uncharacterized protein</fullName>
    </submittedName>
</protein>
<sequence>MYYQARLVTVDHLHRTDLKQDLVHLERQLERNKHRRWLQRIFRPAGRFRDGNDYVDRLVDSAAGPFLLDTIPETEANNRSSPLETSSSSVSSSLSSLSPPSHLSLQDSAMRDGDTVESDRVVTASSL</sequence>
<comment type="caution">
    <text evidence="2">The sequence shown here is derived from an EMBL/GenBank/DDBJ whole genome shotgun (WGS) entry which is preliminary data.</text>
</comment>
<feature type="region of interest" description="Disordered" evidence="1">
    <location>
        <begin position="69"/>
        <end position="127"/>
    </location>
</feature>
<gene>
    <name evidence="2" type="ORF">NP493_94g04005</name>
</gene>
<dbReference type="Proteomes" id="UP001209878">
    <property type="component" value="Unassembled WGS sequence"/>
</dbReference>
<feature type="compositionally biased region" description="Basic and acidic residues" evidence="1">
    <location>
        <begin position="109"/>
        <end position="120"/>
    </location>
</feature>
<reference evidence="2" key="1">
    <citation type="journal article" date="2023" name="Mol. Biol. Evol.">
        <title>Third-Generation Sequencing Reveals the Adaptive Role of the Epigenome in Three Deep-Sea Polychaetes.</title>
        <authorList>
            <person name="Perez M."/>
            <person name="Aroh O."/>
            <person name="Sun Y."/>
            <person name="Lan Y."/>
            <person name="Juniper S.K."/>
            <person name="Young C.R."/>
            <person name="Angers B."/>
            <person name="Qian P.Y."/>
        </authorList>
    </citation>
    <scope>NUCLEOTIDE SEQUENCE</scope>
    <source>
        <strain evidence="2">R07B-5</strain>
    </source>
</reference>
<feature type="compositionally biased region" description="Low complexity" evidence="1">
    <location>
        <begin position="80"/>
        <end position="108"/>
    </location>
</feature>
<evidence type="ECO:0000256" key="1">
    <source>
        <dbReference type="SAM" id="MobiDB-lite"/>
    </source>
</evidence>